<name>A0A6J5RIH8_9CAUD</name>
<evidence type="ECO:0000313" key="5">
    <source>
        <dbReference type="EMBL" id="CAB4197310.1"/>
    </source>
</evidence>
<evidence type="ECO:0000313" key="2">
    <source>
        <dbReference type="EMBL" id="CAB4169235.1"/>
    </source>
</evidence>
<dbReference type="EMBL" id="LR796942">
    <property type="protein sequence ID" value="CAB4176276.1"/>
    <property type="molecule type" value="Genomic_DNA"/>
</dbReference>
<evidence type="ECO:0000313" key="3">
    <source>
        <dbReference type="EMBL" id="CAB4176276.1"/>
    </source>
</evidence>
<evidence type="ECO:0000256" key="1">
    <source>
        <dbReference type="SAM" id="MobiDB-lite"/>
    </source>
</evidence>
<accession>A0A6J5RIH8</accession>
<protein>
    <submittedName>
        <fullName evidence="5">Uncharacterized protein</fullName>
    </submittedName>
</protein>
<reference evidence="5" key="1">
    <citation type="submission" date="2020-05" db="EMBL/GenBank/DDBJ databases">
        <authorList>
            <person name="Chiriac C."/>
            <person name="Salcher M."/>
            <person name="Ghai R."/>
            <person name="Kavagutti S V."/>
        </authorList>
    </citation>
    <scope>NUCLEOTIDE SEQUENCE</scope>
</reference>
<dbReference type="EMBL" id="LR797259">
    <property type="protein sequence ID" value="CAB4197310.1"/>
    <property type="molecule type" value="Genomic_DNA"/>
</dbReference>
<sequence length="363" mass="40626">MSQGPVLPHTSEAGPASVVRGRDFTLPGVDAMDSVTYTAPSDDELDRLAAFESRADDATSKSAIYSTDVYGTTAYNAKCLEPGCKWESQRFDRIKQAHAAAAKHAESHFKAAGKRSQFAPDGEERASGEPAWAKGMPQYQMPKWGSKPIRYKGRDYVANGRWGWKLNDPNVMTFQHVPVGEEHGVPEWFTKDGQYAGRSADGDAESRALWGLNGGFRVTYKGTLYANTGRIVVKKGVEDYNSVSGGVLYEMIADKKPAIWIDRNDNVYTSVPSGYSGPRSQYRTIEDDYEQRGRFDIIQHKGKRYRNEGESFSIPLSSGARAGRVWKFTRVNDDNSTRMPVELLFLDRDGKEFDLFKYNYKAD</sequence>
<evidence type="ECO:0000313" key="4">
    <source>
        <dbReference type="EMBL" id="CAB4181520.1"/>
    </source>
</evidence>
<gene>
    <name evidence="4" type="ORF">UFOVP1073_40</name>
    <name evidence="5" type="ORF">UFOVP1308_5</name>
    <name evidence="6" type="ORF">UFOVP1423_64</name>
    <name evidence="7" type="ORF">UFOVP1520_35</name>
    <name evidence="2" type="ORF">UFOVP898_42</name>
    <name evidence="3" type="ORF">UFOVP985_17</name>
</gene>
<feature type="region of interest" description="Disordered" evidence="1">
    <location>
        <begin position="105"/>
        <end position="130"/>
    </location>
</feature>
<proteinExistence type="predicted"/>
<dbReference type="EMBL" id="LR798377">
    <property type="protein sequence ID" value="CAB5227248.1"/>
    <property type="molecule type" value="Genomic_DNA"/>
</dbReference>
<evidence type="ECO:0000313" key="6">
    <source>
        <dbReference type="EMBL" id="CAB4210976.1"/>
    </source>
</evidence>
<organism evidence="5">
    <name type="scientific">uncultured Caudovirales phage</name>
    <dbReference type="NCBI Taxonomy" id="2100421"/>
    <lineage>
        <taxon>Viruses</taxon>
        <taxon>Duplodnaviria</taxon>
        <taxon>Heunggongvirae</taxon>
        <taxon>Uroviricota</taxon>
        <taxon>Caudoviricetes</taxon>
        <taxon>Peduoviridae</taxon>
        <taxon>Maltschvirus</taxon>
        <taxon>Maltschvirus maltsch</taxon>
    </lineage>
</organism>
<dbReference type="EMBL" id="LR797009">
    <property type="protein sequence ID" value="CAB4181520.1"/>
    <property type="molecule type" value="Genomic_DNA"/>
</dbReference>
<dbReference type="EMBL" id="LR797361">
    <property type="protein sequence ID" value="CAB4210976.1"/>
    <property type="molecule type" value="Genomic_DNA"/>
</dbReference>
<evidence type="ECO:0000313" key="7">
    <source>
        <dbReference type="EMBL" id="CAB5227248.1"/>
    </source>
</evidence>
<dbReference type="EMBL" id="LR796838">
    <property type="protein sequence ID" value="CAB4169235.1"/>
    <property type="molecule type" value="Genomic_DNA"/>
</dbReference>